<organism evidence="2 3">
    <name type="scientific">Streptomyces liliifuscus</name>
    <dbReference type="NCBI Taxonomy" id="2797636"/>
    <lineage>
        <taxon>Bacteria</taxon>
        <taxon>Bacillati</taxon>
        <taxon>Actinomycetota</taxon>
        <taxon>Actinomycetes</taxon>
        <taxon>Kitasatosporales</taxon>
        <taxon>Streptomycetaceae</taxon>
        <taxon>Streptomyces</taxon>
    </lineage>
</organism>
<dbReference type="PANTHER" id="PTHR42305">
    <property type="entry name" value="MEMBRANE PROTEIN RV1733C-RELATED"/>
    <property type="match status" value="1"/>
</dbReference>
<dbReference type="AlphaFoldDB" id="A0A7T7L2N5"/>
<evidence type="ECO:0000313" key="3">
    <source>
        <dbReference type="Proteomes" id="UP000595636"/>
    </source>
</evidence>
<keyword evidence="1" id="KW-0812">Transmembrane</keyword>
<dbReference type="RefSeq" id="WP_200400141.1">
    <property type="nucleotide sequence ID" value="NZ_CP066831.1"/>
</dbReference>
<keyword evidence="1" id="KW-1133">Transmembrane helix</keyword>
<accession>A0A7T7L2N5</accession>
<keyword evidence="1" id="KW-0472">Membrane</keyword>
<protein>
    <submittedName>
        <fullName evidence="2">Uncharacterized protein</fullName>
    </submittedName>
</protein>
<dbReference type="InterPro" id="IPR039708">
    <property type="entry name" value="MT1774/Rv1733c-like"/>
</dbReference>
<sequence>MAALRGPRALLWRWWPNPLRRRSDRLEAWTVLATWLLVLLAGMVAGLAAAESVERTLARERVEWRPVPALLTERAPGTRAAGAERVWAKVRWTAPDGSAHEGQTRVDPGSAAGTPVTVWTDPDGLLVTRPATEAQAGLRAAMIGILIGVSASAVPFAGGRMVRGRLERRRMDQWDMEWERVGPQWGWKTG</sequence>
<keyword evidence="3" id="KW-1185">Reference proteome</keyword>
<evidence type="ECO:0000256" key="1">
    <source>
        <dbReference type="SAM" id="Phobius"/>
    </source>
</evidence>
<dbReference type="Proteomes" id="UP000595636">
    <property type="component" value="Chromosome"/>
</dbReference>
<dbReference type="EMBL" id="CP066831">
    <property type="protein sequence ID" value="QQM45332.1"/>
    <property type="molecule type" value="Genomic_DNA"/>
</dbReference>
<reference evidence="2 3" key="1">
    <citation type="submission" date="2020-12" db="EMBL/GenBank/DDBJ databases">
        <title>A novel species.</title>
        <authorList>
            <person name="Li K."/>
        </authorList>
    </citation>
    <scope>NUCLEOTIDE SEQUENCE [LARGE SCALE GENOMIC DNA]</scope>
    <source>
        <strain evidence="2 3">ZYC-3</strain>
    </source>
</reference>
<dbReference type="KEGG" id="slf:JEQ17_41950"/>
<name>A0A7T7L2N5_9ACTN</name>
<feature type="transmembrane region" description="Helical" evidence="1">
    <location>
        <begin position="140"/>
        <end position="162"/>
    </location>
</feature>
<dbReference type="PANTHER" id="PTHR42305:SF1">
    <property type="entry name" value="MEMBRANE PROTEIN RV1733C-RELATED"/>
    <property type="match status" value="1"/>
</dbReference>
<evidence type="ECO:0000313" key="2">
    <source>
        <dbReference type="EMBL" id="QQM45332.1"/>
    </source>
</evidence>
<gene>
    <name evidence="2" type="ORF">JEQ17_41950</name>
</gene>
<proteinExistence type="predicted"/>